<dbReference type="AlphaFoldDB" id="A0A644UZ49"/>
<accession>A0A644UZ49</accession>
<dbReference type="InterPro" id="IPR015943">
    <property type="entry name" value="WD40/YVTN_repeat-like_dom_sf"/>
</dbReference>
<dbReference type="Pfam" id="PF07494">
    <property type="entry name" value="Reg_prop"/>
    <property type="match status" value="1"/>
</dbReference>
<evidence type="ECO:0000259" key="1">
    <source>
        <dbReference type="Pfam" id="PF21544"/>
    </source>
</evidence>
<protein>
    <recommendedName>
        <fullName evidence="1">PorZ N-terminal beta-propeller domain-containing protein</fullName>
    </recommendedName>
</protein>
<sequence>MMKRVLFTAIVSLFVVVVSGQTAQPIAMGKWRTHLAYNNVTQIAQSSNNIYAVSDGALFSINKEDPEDKQYYSKISGLSDANIVKIEFDNTNNQLLIIYQNGNIDIMHSSGVNNIPDLRNKQMSTSKGVNEVYFTGDFAYLSCDFGIMLVNMAKKEIADTYIIGPNSTEVKVLSTTIYNNKIYALTANTVYTADADSRHLVNFEYWKATTGLPGSGNFQSIGIFNGELYLLRGGTLYKKDSNGNWSNPLSSNKTKIKISDSNLFAYSDTQIYRINTSSNVGETNFSGIVSIQDVEYDTENNHYWFAGNEKGIVVYNGTEITGYKPLGPATNYAVNMTFSGQKLFVVPGGMVTASSSRPGAVMIYENNTWQNILGTELPANPEYTGWDFADIAVDPTDAQHFFVTSIGSGLYEFRNNAFHAFYNYKNSTIETHASVPSNPANYTWLWGCVFDNDGNLWLLNSGTNKTVKILLNTGEWFEWSCPGIDYTSQRLNKIHIQKTNSRRKWITSDFKPRGLLVVDDGGTITEQNDDISRWFPAFPDSDGNVLSPGGIYSIAEDKNGVIWLGTDLGPLLFYNTSNIFNNDYTCSRIKIPRNDGTGLADYLLEKEAVKAIAVDGANRKWIGTASSGVYLMSENGQETIHHFTSGNSPLLSDDVSSISINPVTGEVFFATANGIISYQSDAADASNAFRDVYAYPNPVRENYNGIITITGLVENTQVKITDINGNLIYQTFSNGSIATWDGKDAHGRKVNTGIYLAICADETGTQSAITKIMVIN</sequence>
<dbReference type="InterPro" id="IPR011110">
    <property type="entry name" value="Reg_prop"/>
</dbReference>
<reference evidence="2" key="1">
    <citation type="submission" date="2019-08" db="EMBL/GenBank/DDBJ databases">
        <authorList>
            <person name="Kucharzyk K."/>
            <person name="Murdoch R.W."/>
            <person name="Higgins S."/>
            <person name="Loffler F."/>
        </authorList>
    </citation>
    <scope>NUCLEOTIDE SEQUENCE</scope>
</reference>
<dbReference type="Gene3D" id="2.130.10.10">
    <property type="entry name" value="YVTN repeat-like/Quinoprotein amine dehydrogenase"/>
    <property type="match status" value="1"/>
</dbReference>
<dbReference type="Pfam" id="PF21544">
    <property type="entry name" value="PorZ_N_b_propeller"/>
    <property type="match status" value="1"/>
</dbReference>
<organism evidence="2">
    <name type="scientific">bioreactor metagenome</name>
    <dbReference type="NCBI Taxonomy" id="1076179"/>
    <lineage>
        <taxon>unclassified sequences</taxon>
        <taxon>metagenomes</taxon>
        <taxon>ecological metagenomes</taxon>
    </lineage>
</organism>
<dbReference type="NCBIfam" id="TIGR04183">
    <property type="entry name" value="Por_Secre_tail"/>
    <property type="match status" value="1"/>
</dbReference>
<feature type="domain" description="PorZ N-terminal beta-propeller" evidence="1">
    <location>
        <begin position="50"/>
        <end position="207"/>
    </location>
</feature>
<proteinExistence type="predicted"/>
<comment type="caution">
    <text evidence="2">The sequence shown here is derived from an EMBL/GenBank/DDBJ whole genome shotgun (WGS) entry which is preliminary data.</text>
</comment>
<dbReference type="SUPFAM" id="SSF63829">
    <property type="entry name" value="Calcium-dependent phosphotriesterase"/>
    <property type="match status" value="2"/>
</dbReference>
<gene>
    <name evidence="2" type="ORF">SDC9_30175</name>
</gene>
<evidence type="ECO:0000313" key="2">
    <source>
        <dbReference type="EMBL" id="MPL84211.1"/>
    </source>
</evidence>
<dbReference type="InterPro" id="IPR048954">
    <property type="entry name" value="PorZ_N"/>
</dbReference>
<name>A0A644UZ49_9ZZZZ</name>
<dbReference type="InterPro" id="IPR026444">
    <property type="entry name" value="Secre_tail"/>
</dbReference>
<dbReference type="EMBL" id="VSSQ01000187">
    <property type="protein sequence ID" value="MPL84211.1"/>
    <property type="molecule type" value="Genomic_DNA"/>
</dbReference>